<feature type="signal peptide" evidence="3">
    <location>
        <begin position="1"/>
        <end position="32"/>
    </location>
</feature>
<keyword evidence="6" id="KW-1185">Reference proteome</keyword>
<dbReference type="EMBL" id="JACHFE010000003">
    <property type="protein sequence ID" value="MBB5321006.1"/>
    <property type="molecule type" value="Genomic_DNA"/>
</dbReference>
<feature type="domain" description="Solute-binding protein family 3/N-terminal" evidence="4">
    <location>
        <begin position="46"/>
        <end position="268"/>
    </location>
</feature>
<evidence type="ECO:0000256" key="2">
    <source>
        <dbReference type="ARBA" id="ARBA00022729"/>
    </source>
</evidence>
<dbReference type="Pfam" id="PF00497">
    <property type="entry name" value="SBP_bac_3"/>
    <property type="match status" value="1"/>
</dbReference>
<accession>A0A840UIP6</accession>
<evidence type="ECO:0000313" key="5">
    <source>
        <dbReference type="EMBL" id="MBB5321006.1"/>
    </source>
</evidence>
<comment type="similarity">
    <text evidence="1">Belongs to the bacterial solute-binding protein 3 family.</text>
</comment>
<dbReference type="InterPro" id="IPR001638">
    <property type="entry name" value="Solute-binding_3/MltF_N"/>
</dbReference>
<dbReference type="PANTHER" id="PTHR35936">
    <property type="entry name" value="MEMBRANE-BOUND LYTIC MUREIN TRANSGLYCOSYLASE F"/>
    <property type="match status" value="1"/>
</dbReference>
<sequence>MPLSKSMAGWHRRGFRLLVALGFVVATGPAHARDDASCDTLVASGNPEYPPLLWQAGDQSQPLKGALAELLREIVEPLGVALEVRDLGSWARVQRTARLGDIDLVAGAFVTEERRGYLDYVSPPVTWLPSNVWVPADDRFSYRYWTDLRNKTGSTLINNSFGQDFDHFAEQHLAIEGIRTIEQSFRMAKADRVDYVLYEKLQGQVKLARLGLADDFVALEPPISSERLHFAFSRRSPCNTEAFREAFARRLADVTRQRRIDTLVEEYTREYLETSE</sequence>
<dbReference type="Gene3D" id="3.40.190.10">
    <property type="entry name" value="Periplasmic binding protein-like II"/>
    <property type="match status" value="2"/>
</dbReference>
<dbReference type="Proteomes" id="UP000591735">
    <property type="component" value="Unassembled WGS sequence"/>
</dbReference>
<feature type="chain" id="PRO_5033037120" evidence="3">
    <location>
        <begin position="33"/>
        <end position="276"/>
    </location>
</feature>
<dbReference type="SUPFAM" id="SSF53850">
    <property type="entry name" value="Periplasmic binding protein-like II"/>
    <property type="match status" value="1"/>
</dbReference>
<organism evidence="5 6">
    <name type="scientific">Marinobacter oulmenensis</name>
    <dbReference type="NCBI Taxonomy" id="643747"/>
    <lineage>
        <taxon>Bacteria</taxon>
        <taxon>Pseudomonadati</taxon>
        <taxon>Pseudomonadota</taxon>
        <taxon>Gammaproteobacteria</taxon>
        <taxon>Pseudomonadales</taxon>
        <taxon>Marinobacteraceae</taxon>
        <taxon>Marinobacter</taxon>
    </lineage>
</organism>
<name>A0A840UIP6_9GAMM</name>
<keyword evidence="2 3" id="KW-0732">Signal</keyword>
<evidence type="ECO:0000259" key="4">
    <source>
        <dbReference type="Pfam" id="PF00497"/>
    </source>
</evidence>
<reference evidence="5 6" key="1">
    <citation type="submission" date="2020-08" db="EMBL/GenBank/DDBJ databases">
        <title>Genomic Encyclopedia of Type Strains, Phase IV (KMG-IV): sequencing the most valuable type-strain genomes for metagenomic binning, comparative biology and taxonomic classification.</title>
        <authorList>
            <person name="Goeker M."/>
        </authorList>
    </citation>
    <scope>NUCLEOTIDE SEQUENCE [LARGE SCALE GENOMIC DNA]</scope>
    <source>
        <strain evidence="5 6">DSM 22359</strain>
    </source>
</reference>
<comment type="caution">
    <text evidence="5">The sequence shown here is derived from an EMBL/GenBank/DDBJ whole genome shotgun (WGS) entry which is preliminary data.</text>
</comment>
<evidence type="ECO:0000256" key="1">
    <source>
        <dbReference type="ARBA" id="ARBA00010333"/>
    </source>
</evidence>
<gene>
    <name evidence="5" type="ORF">HNR38_001492</name>
</gene>
<dbReference type="PANTHER" id="PTHR35936:SF6">
    <property type="entry name" value="AMINO ACID ABC TRANSPORTER SUBSTRATE-BINDING PAAT FAMILY PROTEIN"/>
    <property type="match status" value="1"/>
</dbReference>
<dbReference type="AlphaFoldDB" id="A0A840UIP6"/>
<dbReference type="RefSeq" id="WP_246362529.1">
    <property type="nucleotide sequence ID" value="NZ_JACHFE010000003.1"/>
</dbReference>
<proteinExistence type="inferred from homology"/>
<protein>
    <submittedName>
        <fullName evidence="5">Polar amino acid transport system substrate-binding protein</fullName>
    </submittedName>
</protein>
<evidence type="ECO:0000256" key="3">
    <source>
        <dbReference type="SAM" id="SignalP"/>
    </source>
</evidence>
<evidence type="ECO:0000313" key="6">
    <source>
        <dbReference type="Proteomes" id="UP000591735"/>
    </source>
</evidence>